<dbReference type="Pfam" id="PF00581">
    <property type="entry name" value="Rhodanese"/>
    <property type="match status" value="1"/>
</dbReference>
<dbReference type="Gene3D" id="3.40.250.10">
    <property type="entry name" value="Rhodanese-like domain"/>
    <property type="match status" value="1"/>
</dbReference>
<reference evidence="3" key="1">
    <citation type="submission" date="2016-02" db="EMBL/GenBank/DDBJ databases">
        <authorList>
            <person name="Shin S.-K."/>
            <person name="Yi H."/>
            <person name="Kim E."/>
        </authorList>
    </citation>
    <scope>NUCLEOTIDE SEQUENCE [LARGE SCALE GENOMIC DNA]</scope>
    <source>
        <strain evidence="3">LPB0003</strain>
    </source>
</reference>
<name>A0A1B8U2T8_9FLAO</name>
<dbReference type="InterPro" id="IPR001763">
    <property type="entry name" value="Rhodanese-like_dom"/>
</dbReference>
<dbReference type="PROSITE" id="PS50206">
    <property type="entry name" value="RHODANESE_3"/>
    <property type="match status" value="1"/>
</dbReference>
<dbReference type="PANTHER" id="PTHR43031">
    <property type="entry name" value="FAD-DEPENDENT OXIDOREDUCTASE"/>
    <property type="match status" value="1"/>
</dbReference>
<feature type="domain" description="Rhodanese" evidence="1">
    <location>
        <begin position="32"/>
        <end position="114"/>
    </location>
</feature>
<dbReference type="CDD" id="cd00158">
    <property type="entry name" value="RHOD"/>
    <property type="match status" value="1"/>
</dbReference>
<dbReference type="RefSeq" id="WP_065317915.1">
    <property type="nucleotide sequence ID" value="NZ_CP017477.1"/>
</dbReference>
<evidence type="ECO:0000313" key="2">
    <source>
        <dbReference type="EMBL" id="OBY66204.1"/>
    </source>
</evidence>
<gene>
    <name evidence="2" type="ORF">LPB3_01940</name>
</gene>
<evidence type="ECO:0000259" key="1">
    <source>
        <dbReference type="PROSITE" id="PS50206"/>
    </source>
</evidence>
<sequence length="114" mass="12900">MIKFLKSLFGINSNTNNNIKVLDVQTFKKAVTNKKVQLIDVRTANEYNAGCIKKAKNIDVFSGKFTSEVNKLDKEKPVYVYCRSGGRSKRATKKIVDLGFKEIYDLKGGILNYN</sequence>
<keyword evidence="3" id="KW-1185">Reference proteome</keyword>
<accession>A0A1B8U2T8</accession>
<evidence type="ECO:0000313" key="3">
    <source>
        <dbReference type="Proteomes" id="UP000092584"/>
    </source>
</evidence>
<dbReference type="SMART" id="SM00450">
    <property type="entry name" value="RHOD"/>
    <property type="match status" value="1"/>
</dbReference>
<dbReference type="InterPro" id="IPR050229">
    <property type="entry name" value="GlpE_sulfurtransferase"/>
</dbReference>
<dbReference type="InterPro" id="IPR036873">
    <property type="entry name" value="Rhodanese-like_dom_sf"/>
</dbReference>
<dbReference type="KEGG" id="pob:LPB03_08555"/>
<dbReference type="STRING" id="1774273.LPB03_08555"/>
<proteinExistence type="predicted"/>
<dbReference type="AlphaFoldDB" id="A0A1B8U2T8"/>
<dbReference type="OrthoDB" id="9808735at2"/>
<dbReference type="EMBL" id="LSFM01000003">
    <property type="protein sequence ID" value="OBY66204.1"/>
    <property type="molecule type" value="Genomic_DNA"/>
</dbReference>
<dbReference type="Proteomes" id="UP000092584">
    <property type="component" value="Unassembled WGS sequence"/>
</dbReference>
<comment type="caution">
    <text evidence="2">The sequence shown here is derived from an EMBL/GenBank/DDBJ whole genome shotgun (WGS) entry which is preliminary data.</text>
</comment>
<organism evidence="2 3">
    <name type="scientific">Polaribacter vadi</name>
    <dbReference type="NCBI Taxonomy" id="1774273"/>
    <lineage>
        <taxon>Bacteria</taxon>
        <taxon>Pseudomonadati</taxon>
        <taxon>Bacteroidota</taxon>
        <taxon>Flavobacteriia</taxon>
        <taxon>Flavobacteriales</taxon>
        <taxon>Flavobacteriaceae</taxon>
    </lineage>
</organism>
<dbReference type="PANTHER" id="PTHR43031:SF18">
    <property type="entry name" value="RHODANESE-RELATED SULFURTRANSFERASES"/>
    <property type="match status" value="1"/>
</dbReference>
<protein>
    <submittedName>
        <fullName evidence="2">Rhodanese</fullName>
    </submittedName>
</protein>
<dbReference type="SUPFAM" id="SSF52821">
    <property type="entry name" value="Rhodanese/Cell cycle control phosphatase"/>
    <property type="match status" value="1"/>
</dbReference>